<evidence type="ECO:0000256" key="1">
    <source>
        <dbReference type="ARBA" id="ARBA00022741"/>
    </source>
</evidence>
<evidence type="ECO:0000256" key="4">
    <source>
        <dbReference type="ARBA" id="ARBA00022840"/>
    </source>
</evidence>
<evidence type="ECO:0000256" key="2">
    <source>
        <dbReference type="ARBA" id="ARBA00022801"/>
    </source>
</evidence>
<dbReference type="GO" id="GO:0016787">
    <property type="term" value="F:hydrolase activity"/>
    <property type="evidence" value="ECO:0007669"/>
    <property type="project" value="UniProtKB-KW"/>
</dbReference>
<dbReference type="PANTHER" id="PTHR43788">
    <property type="entry name" value="DNA2/NAM7 HELICASE FAMILY MEMBER"/>
    <property type="match status" value="1"/>
</dbReference>
<dbReference type="CDD" id="cd18808">
    <property type="entry name" value="SF1_C_Upf1"/>
    <property type="match status" value="1"/>
</dbReference>
<dbReference type="GO" id="GO:0005524">
    <property type="term" value="F:ATP binding"/>
    <property type="evidence" value="ECO:0007669"/>
    <property type="project" value="UniProtKB-KW"/>
</dbReference>
<evidence type="ECO:0000256" key="3">
    <source>
        <dbReference type="ARBA" id="ARBA00022806"/>
    </source>
</evidence>
<keyword evidence="1" id="KW-0547">Nucleotide-binding</keyword>
<feature type="non-terminal residue" evidence="6">
    <location>
        <position position="1"/>
    </location>
</feature>
<reference evidence="7" key="1">
    <citation type="submission" date="2022-10" db="EMBL/GenBank/DDBJ databases">
        <title>Genome assembly of Pristionchus species.</title>
        <authorList>
            <person name="Yoshida K."/>
            <person name="Sommer R.J."/>
        </authorList>
    </citation>
    <scope>NUCLEOTIDE SEQUENCE [LARGE SCALE GENOMIC DNA]</scope>
    <source>
        <strain evidence="7">RS5460</strain>
    </source>
</reference>
<name>A0AAN5DGY6_9BILA</name>
<keyword evidence="4" id="KW-0067">ATP-binding</keyword>
<dbReference type="InterPro" id="IPR027417">
    <property type="entry name" value="P-loop_NTPase"/>
</dbReference>
<keyword evidence="3" id="KW-0347">Helicase</keyword>
<dbReference type="PANTHER" id="PTHR43788:SF16">
    <property type="entry name" value="HELICASE WITH ZINC FINGER 2"/>
    <property type="match status" value="1"/>
</dbReference>
<dbReference type="Gene3D" id="3.40.50.300">
    <property type="entry name" value="P-loop containing nucleotide triphosphate hydrolases"/>
    <property type="match status" value="1"/>
</dbReference>
<dbReference type="EMBL" id="BTRK01000006">
    <property type="protein sequence ID" value="GMR62327.1"/>
    <property type="molecule type" value="Genomic_DNA"/>
</dbReference>
<dbReference type="Proteomes" id="UP001328107">
    <property type="component" value="Unassembled WGS sequence"/>
</dbReference>
<dbReference type="InterPro" id="IPR047187">
    <property type="entry name" value="SF1_C_Upf1"/>
</dbReference>
<evidence type="ECO:0000259" key="5">
    <source>
        <dbReference type="Pfam" id="PF13087"/>
    </source>
</evidence>
<dbReference type="InterPro" id="IPR050534">
    <property type="entry name" value="Coronavir_polyprotein_1ab"/>
</dbReference>
<dbReference type="InterPro" id="IPR041679">
    <property type="entry name" value="DNA2/NAM7-like_C"/>
</dbReference>
<feature type="domain" description="DNA2/NAM7 helicase-like C-terminal" evidence="5">
    <location>
        <begin position="23"/>
        <end position="246"/>
    </location>
</feature>
<dbReference type="SUPFAM" id="SSF52540">
    <property type="entry name" value="P-loop containing nucleoside triphosphate hydrolases"/>
    <property type="match status" value="1"/>
</dbReference>
<organism evidence="6 7">
    <name type="scientific">Pristionchus mayeri</name>
    <dbReference type="NCBI Taxonomy" id="1317129"/>
    <lineage>
        <taxon>Eukaryota</taxon>
        <taxon>Metazoa</taxon>
        <taxon>Ecdysozoa</taxon>
        <taxon>Nematoda</taxon>
        <taxon>Chromadorea</taxon>
        <taxon>Rhabditida</taxon>
        <taxon>Rhabditina</taxon>
        <taxon>Diplogasteromorpha</taxon>
        <taxon>Diplogasteroidea</taxon>
        <taxon>Neodiplogasteridae</taxon>
        <taxon>Pristionchus</taxon>
    </lineage>
</organism>
<proteinExistence type="predicted"/>
<accession>A0AAN5DGY6</accession>
<comment type="caution">
    <text evidence="6">The sequence shown here is derived from an EMBL/GenBank/DDBJ whole genome shotgun (WGS) entry which is preliminary data.</text>
</comment>
<evidence type="ECO:0000313" key="6">
    <source>
        <dbReference type="EMBL" id="GMR62327.1"/>
    </source>
</evidence>
<evidence type="ECO:0000313" key="7">
    <source>
        <dbReference type="Proteomes" id="UP001328107"/>
    </source>
</evidence>
<dbReference type="AlphaFoldDB" id="A0AAN5DGY6"/>
<keyword evidence="2" id="KW-0378">Hydrolase</keyword>
<dbReference type="Pfam" id="PF13087">
    <property type="entry name" value="AAA_12"/>
    <property type="match status" value="1"/>
</dbReference>
<gene>
    <name evidence="6" type="ORF">PMAYCL1PPCAC_32522</name>
</gene>
<dbReference type="GO" id="GO:0043139">
    <property type="term" value="F:5'-3' DNA helicase activity"/>
    <property type="evidence" value="ECO:0007669"/>
    <property type="project" value="TreeGrafter"/>
</dbReference>
<protein>
    <recommendedName>
        <fullName evidence="5">DNA2/NAM7 helicase-like C-terminal domain-containing protein</fullName>
    </recommendedName>
</protein>
<keyword evidence="7" id="KW-1185">Reference proteome</keyword>
<sequence>LPPFKYNAGHIVSELGSRSSLAVAKDKKQIRVVTLKKVYRASRLLIDHYSTVFYKGALDSDIPTSGISPLAHLEKVIKKNIGKRCIFWKVMNGINTNAYKSTSKKNYQEANAVQFVLMKLIDSKTVSVNDVMIIALYEDQRKYVAAKLKERCEEREIKERFEVLTVDSAQGREKRIVFVLTTRSEISRNEDIRKPTSEIEENSEEIDGQAGGIDPEEKAVDFFSSPYRCNVAVSRHQEALIVFGHPNITNSEYWGKVLDQKYFYHHEDNSSPTSFTNYN</sequence>